<dbReference type="Proteomes" id="UP000324222">
    <property type="component" value="Unassembled WGS sequence"/>
</dbReference>
<dbReference type="AlphaFoldDB" id="A0A5B7KKV7"/>
<protein>
    <submittedName>
        <fullName evidence="1">Uncharacterized protein</fullName>
    </submittedName>
</protein>
<proteinExistence type="predicted"/>
<gene>
    <name evidence="1" type="ORF">E2C01_100987</name>
</gene>
<organism evidence="1 2">
    <name type="scientific">Portunus trituberculatus</name>
    <name type="common">Swimming crab</name>
    <name type="synonym">Neptunus trituberculatus</name>
    <dbReference type="NCBI Taxonomy" id="210409"/>
    <lineage>
        <taxon>Eukaryota</taxon>
        <taxon>Metazoa</taxon>
        <taxon>Ecdysozoa</taxon>
        <taxon>Arthropoda</taxon>
        <taxon>Crustacea</taxon>
        <taxon>Multicrustacea</taxon>
        <taxon>Malacostraca</taxon>
        <taxon>Eumalacostraca</taxon>
        <taxon>Eucarida</taxon>
        <taxon>Decapoda</taxon>
        <taxon>Pleocyemata</taxon>
        <taxon>Brachyura</taxon>
        <taxon>Eubrachyura</taxon>
        <taxon>Portunoidea</taxon>
        <taxon>Portunidae</taxon>
        <taxon>Portuninae</taxon>
        <taxon>Portunus</taxon>
    </lineage>
</organism>
<name>A0A5B7KKV7_PORTR</name>
<comment type="caution">
    <text evidence="1">The sequence shown here is derived from an EMBL/GenBank/DDBJ whole genome shotgun (WGS) entry which is preliminary data.</text>
</comment>
<evidence type="ECO:0000313" key="1">
    <source>
        <dbReference type="EMBL" id="MPD05255.1"/>
    </source>
</evidence>
<accession>A0A5B7KKV7</accession>
<sequence length="71" mass="7845">MRWSRSGDVRILPSNTTATSTTKDTVLAKTGRHGDIEKTEKSTLEYLCGFGKQSWCKNKAFLDANFATTAT</sequence>
<keyword evidence="2" id="KW-1185">Reference proteome</keyword>
<evidence type="ECO:0000313" key="2">
    <source>
        <dbReference type="Proteomes" id="UP000324222"/>
    </source>
</evidence>
<dbReference type="EMBL" id="VSRR010145143">
    <property type="protein sequence ID" value="MPD05255.1"/>
    <property type="molecule type" value="Genomic_DNA"/>
</dbReference>
<reference evidence="1 2" key="1">
    <citation type="submission" date="2019-05" db="EMBL/GenBank/DDBJ databases">
        <title>Another draft genome of Portunus trituberculatus and its Hox gene families provides insights of decapod evolution.</title>
        <authorList>
            <person name="Jeong J.-H."/>
            <person name="Song I."/>
            <person name="Kim S."/>
            <person name="Choi T."/>
            <person name="Kim D."/>
            <person name="Ryu S."/>
            <person name="Kim W."/>
        </authorList>
    </citation>
    <scope>NUCLEOTIDE SEQUENCE [LARGE SCALE GENOMIC DNA]</scope>
    <source>
        <tissue evidence="1">Muscle</tissue>
    </source>
</reference>